<evidence type="ECO:0000313" key="3">
    <source>
        <dbReference type="EMBL" id="KAK2094037.1"/>
    </source>
</evidence>
<feature type="region of interest" description="Disordered" evidence="2">
    <location>
        <begin position="130"/>
        <end position="192"/>
    </location>
</feature>
<protein>
    <submittedName>
        <fullName evidence="3">Uncharacterized protein</fullName>
    </submittedName>
</protein>
<comment type="caution">
    <text evidence="3">The sequence shown here is derived from an EMBL/GenBank/DDBJ whole genome shotgun (WGS) entry which is preliminary data.</text>
</comment>
<reference evidence="3 4" key="1">
    <citation type="submission" date="2023-05" db="EMBL/GenBank/DDBJ databases">
        <title>B98-5 Cell Line De Novo Hybrid Assembly: An Optical Mapping Approach.</title>
        <authorList>
            <person name="Kananen K."/>
            <person name="Auerbach J.A."/>
            <person name="Kautto E."/>
            <person name="Blachly J.S."/>
        </authorList>
    </citation>
    <scope>NUCLEOTIDE SEQUENCE [LARGE SCALE GENOMIC DNA]</scope>
    <source>
        <strain evidence="3">B95-8</strain>
        <tissue evidence="3">Cell line</tissue>
    </source>
</reference>
<sequence length="192" mass="21070">MAWFPGTVVDAPTGFRLPPVARAALPGFLGCSSACPGFEQPRLPSCGRREEQTRPRGGQPGTAVTELSSFYQCCSSRGYGCPQDPSAMPRPTSQDLAGYWDMLQLSVEDVSMKFDELQRLRLNDWKMMESPERKRAPSNTLPHHSNHLLQRERKSSQHTLGKQGDAFGSPEREPGLVGFSQRVPLAVSGVPG</sequence>
<comment type="similarity">
    <text evidence="1">Belongs to the SAPAP family.</text>
</comment>
<gene>
    <name evidence="3" type="ORF">P7K49_027775</name>
</gene>
<evidence type="ECO:0000256" key="1">
    <source>
        <dbReference type="ARBA" id="ARBA00008839"/>
    </source>
</evidence>
<organism evidence="3 4">
    <name type="scientific">Saguinus oedipus</name>
    <name type="common">Cotton-top tamarin</name>
    <name type="synonym">Oedipomidas oedipus</name>
    <dbReference type="NCBI Taxonomy" id="9490"/>
    <lineage>
        <taxon>Eukaryota</taxon>
        <taxon>Metazoa</taxon>
        <taxon>Chordata</taxon>
        <taxon>Craniata</taxon>
        <taxon>Vertebrata</taxon>
        <taxon>Euteleostomi</taxon>
        <taxon>Mammalia</taxon>
        <taxon>Eutheria</taxon>
        <taxon>Euarchontoglires</taxon>
        <taxon>Primates</taxon>
        <taxon>Haplorrhini</taxon>
        <taxon>Platyrrhini</taxon>
        <taxon>Cebidae</taxon>
        <taxon>Callitrichinae</taxon>
        <taxon>Saguinus</taxon>
    </lineage>
</organism>
<name>A0ABQ9UAD9_SAGOE</name>
<dbReference type="InterPro" id="IPR005026">
    <property type="entry name" value="SAPAP"/>
</dbReference>
<keyword evidence="4" id="KW-1185">Reference proteome</keyword>
<proteinExistence type="inferred from homology"/>
<evidence type="ECO:0000256" key="2">
    <source>
        <dbReference type="SAM" id="MobiDB-lite"/>
    </source>
</evidence>
<accession>A0ABQ9UAD9</accession>
<dbReference type="EMBL" id="JASSZA010000014">
    <property type="protein sequence ID" value="KAK2094037.1"/>
    <property type="molecule type" value="Genomic_DNA"/>
</dbReference>
<dbReference type="PANTHER" id="PTHR12353">
    <property type="entry name" value="DISKS LARGE-ASSOCIATED PROTEIN DAP SAP90/PSD-95-ASSOCIATED PROTEIN"/>
    <property type="match status" value="1"/>
</dbReference>
<dbReference type="PANTHER" id="PTHR12353:SF3">
    <property type="entry name" value="DISKS LARGE-ASSOCIATED PROTEIN 2"/>
    <property type="match status" value="1"/>
</dbReference>
<dbReference type="Proteomes" id="UP001266305">
    <property type="component" value="Unassembled WGS sequence"/>
</dbReference>
<dbReference type="Pfam" id="PF03359">
    <property type="entry name" value="GKAP"/>
    <property type="match status" value="1"/>
</dbReference>
<evidence type="ECO:0000313" key="4">
    <source>
        <dbReference type="Proteomes" id="UP001266305"/>
    </source>
</evidence>